<evidence type="ECO:0000313" key="8">
    <source>
        <dbReference type="Proteomes" id="UP000287972"/>
    </source>
</evidence>
<dbReference type="PROSITE" id="PS51698">
    <property type="entry name" value="U_BOX"/>
    <property type="match status" value="1"/>
</dbReference>
<dbReference type="SMART" id="SM00504">
    <property type="entry name" value="Ubox"/>
    <property type="match status" value="1"/>
</dbReference>
<comment type="caution">
    <text evidence="7">The sequence shown here is derived from an EMBL/GenBank/DDBJ whole genome shotgun (WGS) entry which is preliminary data.</text>
</comment>
<dbReference type="GO" id="GO:0006515">
    <property type="term" value="P:protein quality control for misfolded or incompletely synthesized proteins"/>
    <property type="evidence" value="ECO:0007669"/>
    <property type="project" value="TreeGrafter"/>
</dbReference>
<evidence type="ECO:0000259" key="6">
    <source>
        <dbReference type="PROSITE" id="PS51698"/>
    </source>
</evidence>
<dbReference type="GO" id="GO:0003755">
    <property type="term" value="F:peptidyl-prolyl cis-trans isomerase activity"/>
    <property type="evidence" value="ECO:0007669"/>
    <property type="project" value="UniProtKB-KW"/>
</dbReference>
<dbReference type="GO" id="GO:0045862">
    <property type="term" value="P:positive regulation of proteolysis"/>
    <property type="evidence" value="ECO:0007669"/>
    <property type="project" value="TreeGrafter"/>
</dbReference>
<dbReference type="InterPro" id="IPR013083">
    <property type="entry name" value="Znf_RING/FYVE/PHD"/>
</dbReference>
<dbReference type="GO" id="GO:0000209">
    <property type="term" value="P:protein polyubiquitination"/>
    <property type="evidence" value="ECO:0007669"/>
    <property type="project" value="TreeGrafter"/>
</dbReference>
<dbReference type="SUPFAM" id="SSF48452">
    <property type="entry name" value="TPR-like"/>
    <property type="match status" value="1"/>
</dbReference>
<comment type="catalytic activity">
    <reaction evidence="1">
        <text>S-ubiquitinyl-[E2 ubiquitin-conjugating enzyme]-L-cysteine + [acceptor protein]-L-lysine = [E2 ubiquitin-conjugating enzyme]-L-cysteine + N(6)-ubiquitinyl-[acceptor protein]-L-lysine.</text>
        <dbReference type="EC" id="2.3.2.27"/>
    </reaction>
</comment>
<protein>
    <recommendedName>
        <fullName evidence="6">U-box domain-containing protein</fullName>
    </recommendedName>
</protein>
<evidence type="ECO:0000256" key="1">
    <source>
        <dbReference type="ARBA" id="ARBA00000900"/>
    </source>
</evidence>
<dbReference type="InterPro" id="IPR003613">
    <property type="entry name" value="Ubox_domain"/>
</dbReference>
<dbReference type="InterPro" id="IPR019734">
    <property type="entry name" value="TPR_rpt"/>
</dbReference>
<dbReference type="EMBL" id="NKCL01000881">
    <property type="protein sequence ID" value="RSL48371.1"/>
    <property type="molecule type" value="Genomic_DNA"/>
</dbReference>
<dbReference type="GO" id="GO:0051087">
    <property type="term" value="F:protein-folding chaperone binding"/>
    <property type="evidence" value="ECO:0007669"/>
    <property type="project" value="TreeGrafter"/>
</dbReference>
<dbReference type="SUPFAM" id="SSF57850">
    <property type="entry name" value="RING/U-box"/>
    <property type="match status" value="1"/>
</dbReference>
<dbReference type="Gene3D" id="3.30.40.10">
    <property type="entry name" value="Zinc/RING finger domain, C3HC4 (zinc finger)"/>
    <property type="match status" value="1"/>
</dbReference>
<keyword evidence="5" id="KW-0697">Rotamase</keyword>
<feature type="domain" description="U-box" evidence="6">
    <location>
        <begin position="197"/>
        <end position="270"/>
    </location>
</feature>
<dbReference type="Gene3D" id="1.25.40.10">
    <property type="entry name" value="Tetratricopeptide repeat domain"/>
    <property type="match status" value="1"/>
</dbReference>
<keyword evidence="3" id="KW-0677">Repeat</keyword>
<evidence type="ECO:0000256" key="2">
    <source>
        <dbReference type="ARBA" id="ARBA00022679"/>
    </source>
</evidence>
<dbReference type="GO" id="GO:0005737">
    <property type="term" value="C:cytoplasm"/>
    <property type="evidence" value="ECO:0007669"/>
    <property type="project" value="TreeGrafter"/>
</dbReference>
<dbReference type="Proteomes" id="UP000287972">
    <property type="component" value="Unassembled WGS sequence"/>
</dbReference>
<evidence type="ECO:0000256" key="5">
    <source>
        <dbReference type="ARBA" id="ARBA00023110"/>
    </source>
</evidence>
<dbReference type="PANTHER" id="PTHR46803">
    <property type="entry name" value="E3 UBIQUITIN-PROTEIN LIGASE CHIP"/>
    <property type="match status" value="1"/>
</dbReference>
<dbReference type="InterPro" id="IPR011990">
    <property type="entry name" value="TPR-like_helical_dom_sf"/>
</dbReference>
<accession>A0A428P5Q5</accession>
<dbReference type="Pfam" id="PF04564">
    <property type="entry name" value="U-box"/>
    <property type="match status" value="1"/>
</dbReference>
<dbReference type="GO" id="GO:0043161">
    <property type="term" value="P:proteasome-mediated ubiquitin-dependent protein catabolic process"/>
    <property type="evidence" value="ECO:0007669"/>
    <property type="project" value="TreeGrafter"/>
</dbReference>
<keyword evidence="4" id="KW-0833">Ubl conjugation pathway</keyword>
<dbReference type="SMART" id="SM00028">
    <property type="entry name" value="TPR"/>
    <property type="match status" value="3"/>
</dbReference>
<dbReference type="AlphaFoldDB" id="A0A428P5Q5"/>
<sequence length="273" mass="31428">MSKSLQLKEEGNKCFQAGDYAGADSLYSKAELSIIVDPKNPTLYTNRAFARLKLNYWDSVVTDCEACLRLAPDNMKAHYYLAQAQLALRDFDGALESSLRAHAICAESNDRSLANVTAVVLRCKKERWEERERTRLRETKDLEREVIELLSRDRDAMLAETDDGMEKQEIEEETAAKIERMKEIFEKARDGSEKKREVPDWAIDDISFGIMVDPVITKTGKSYERASIMEHLRRHPSDPLTREPLHQSELRPNRGLKQACDEFLEENGWAVDW</sequence>
<evidence type="ECO:0000256" key="3">
    <source>
        <dbReference type="ARBA" id="ARBA00022737"/>
    </source>
</evidence>
<keyword evidence="2" id="KW-0808">Transferase</keyword>
<evidence type="ECO:0000313" key="7">
    <source>
        <dbReference type="EMBL" id="RSL48371.1"/>
    </source>
</evidence>
<proteinExistence type="predicted"/>
<gene>
    <name evidence="7" type="ORF">CEP51_015639</name>
</gene>
<reference evidence="7 8" key="1">
    <citation type="submission" date="2017-06" db="EMBL/GenBank/DDBJ databases">
        <title>Comparative genomic analysis of Ambrosia Fusariam Clade fungi.</title>
        <authorList>
            <person name="Stajich J.E."/>
            <person name="Carrillo J."/>
            <person name="Kijimoto T."/>
            <person name="Eskalen A."/>
            <person name="O'Donnell K."/>
            <person name="Kasson M."/>
        </authorList>
    </citation>
    <scope>NUCLEOTIDE SEQUENCE [LARGE SCALE GENOMIC DNA]</scope>
    <source>
        <strain evidence="7 8">NRRL62606</strain>
    </source>
</reference>
<dbReference type="GO" id="GO:0061630">
    <property type="term" value="F:ubiquitin protein ligase activity"/>
    <property type="evidence" value="ECO:0007669"/>
    <property type="project" value="UniProtKB-EC"/>
</dbReference>
<dbReference type="PANTHER" id="PTHR46803:SF2">
    <property type="entry name" value="E3 UBIQUITIN-PROTEIN LIGASE CHIP"/>
    <property type="match status" value="1"/>
</dbReference>
<dbReference type="GO" id="GO:0071218">
    <property type="term" value="P:cellular response to misfolded protein"/>
    <property type="evidence" value="ECO:0007669"/>
    <property type="project" value="TreeGrafter"/>
</dbReference>
<keyword evidence="5" id="KW-0413">Isomerase</keyword>
<name>A0A428P5Q5_9HYPO</name>
<evidence type="ECO:0000256" key="4">
    <source>
        <dbReference type="ARBA" id="ARBA00022786"/>
    </source>
</evidence>
<organism evidence="7 8">
    <name type="scientific">Fusarium floridanum</name>
    <dbReference type="NCBI Taxonomy" id="1325733"/>
    <lineage>
        <taxon>Eukaryota</taxon>
        <taxon>Fungi</taxon>
        <taxon>Dikarya</taxon>
        <taxon>Ascomycota</taxon>
        <taxon>Pezizomycotina</taxon>
        <taxon>Sordariomycetes</taxon>
        <taxon>Hypocreomycetidae</taxon>
        <taxon>Hypocreales</taxon>
        <taxon>Nectriaceae</taxon>
        <taxon>Fusarium</taxon>
        <taxon>Fusarium solani species complex</taxon>
    </lineage>
</organism>
<keyword evidence="8" id="KW-1185">Reference proteome</keyword>